<dbReference type="GO" id="GO:0019901">
    <property type="term" value="F:protein kinase binding"/>
    <property type="evidence" value="ECO:0007669"/>
    <property type="project" value="TreeGrafter"/>
</dbReference>
<dbReference type="SMART" id="SM00369">
    <property type="entry name" value="LRR_TYP"/>
    <property type="match status" value="13"/>
</dbReference>
<feature type="compositionally biased region" description="Polar residues" evidence="3">
    <location>
        <begin position="680"/>
        <end position="690"/>
    </location>
</feature>
<feature type="region of interest" description="Disordered" evidence="3">
    <location>
        <begin position="1570"/>
        <end position="1620"/>
    </location>
</feature>
<dbReference type="EMBL" id="CAXLJL010000645">
    <property type="protein sequence ID" value="CAL5139809.1"/>
    <property type="molecule type" value="Genomic_DNA"/>
</dbReference>
<comment type="caution">
    <text evidence="5">The sequence shown here is derived from an EMBL/GenBank/DDBJ whole genome shotgun (WGS) entry which is preliminary data.</text>
</comment>
<feature type="compositionally biased region" description="Basic and acidic residues" evidence="3">
    <location>
        <begin position="1570"/>
        <end position="1579"/>
    </location>
</feature>
<dbReference type="Pfam" id="PF13855">
    <property type="entry name" value="LRR_8"/>
    <property type="match status" value="2"/>
</dbReference>
<dbReference type="Gene3D" id="3.80.10.10">
    <property type="entry name" value="Ribonuclease Inhibitor"/>
    <property type="match status" value="3"/>
</dbReference>
<organism evidence="5 6">
    <name type="scientific">Calicophoron daubneyi</name>
    <name type="common">Rumen fluke</name>
    <name type="synonym">Paramphistomum daubneyi</name>
    <dbReference type="NCBI Taxonomy" id="300641"/>
    <lineage>
        <taxon>Eukaryota</taxon>
        <taxon>Metazoa</taxon>
        <taxon>Spiralia</taxon>
        <taxon>Lophotrochozoa</taxon>
        <taxon>Platyhelminthes</taxon>
        <taxon>Trematoda</taxon>
        <taxon>Digenea</taxon>
        <taxon>Plagiorchiida</taxon>
        <taxon>Pronocephalata</taxon>
        <taxon>Paramphistomoidea</taxon>
        <taxon>Paramphistomidae</taxon>
        <taxon>Calicophoron</taxon>
    </lineage>
</organism>
<accession>A0AAV2TS72</accession>
<dbReference type="GO" id="GO:0016323">
    <property type="term" value="C:basolateral plasma membrane"/>
    <property type="evidence" value="ECO:0007669"/>
    <property type="project" value="TreeGrafter"/>
</dbReference>
<dbReference type="InterPro" id="IPR003591">
    <property type="entry name" value="Leu-rich_rpt_typical-subtyp"/>
</dbReference>
<dbReference type="InterPro" id="IPR050614">
    <property type="entry name" value="Synaptic_Scaffolding_LAP-MAGUK"/>
</dbReference>
<dbReference type="PROSITE" id="PS50106">
    <property type="entry name" value="PDZ"/>
    <property type="match status" value="4"/>
</dbReference>
<dbReference type="GO" id="GO:0043113">
    <property type="term" value="P:receptor clustering"/>
    <property type="evidence" value="ECO:0007669"/>
    <property type="project" value="TreeGrafter"/>
</dbReference>
<dbReference type="GO" id="GO:0045197">
    <property type="term" value="P:establishment or maintenance of epithelial cell apical/basal polarity"/>
    <property type="evidence" value="ECO:0007669"/>
    <property type="project" value="TreeGrafter"/>
</dbReference>
<feature type="compositionally biased region" description="Low complexity" evidence="3">
    <location>
        <begin position="1456"/>
        <end position="1466"/>
    </location>
</feature>
<gene>
    <name evidence="5" type="ORF">CDAUBV1_LOCUS15003</name>
</gene>
<feature type="region of interest" description="Disordered" evidence="3">
    <location>
        <begin position="1452"/>
        <end position="1472"/>
    </location>
</feature>
<keyword evidence="1" id="KW-0433">Leucine-rich repeat</keyword>
<feature type="compositionally biased region" description="Low complexity" evidence="3">
    <location>
        <begin position="1533"/>
        <end position="1552"/>
    </location>
</feature>
<dbReference type="PROSITE" id="PS51450">
    <property type="entry name" value="LRR"/>
    <property type="match status" value="2"/>
</dbReference>
<dbReference type="GO" id="GO:0098609">
    <property type="term" value="P:cell-cell adhesion"/>
    <property type="evidence" value="ECO:0007669"/>
    <property type="project" value="TreeGrafter"/>
</dbReference>
<dbReference type="SMART" id="SM00364">
    <property type="entry name" value="LRR_BAC"/>
    <property type="match status" value="10"/>
</dbReference>
<feature type="compositionally biased region" description="Polar residues" evidence="3">
    <location>
        <begin position="1602"/>
        <end position="1620"/>
    </location>
</feature>
<feature type="compositionally biased region" description="Basic and acidic residues" evidence="3">
    <location>
        <begin position="568"/>
        <end position="583"/>
    </location>
</feature>
<dbReference type="SUPFAM" id="SSF52058">
    <property type="entry name" value="L domain-like"/>
    <property type="match status" value="2"/>
</dbReference>
<feature type="region of interest" description="Disordered" evidence="3">
    <location>
        <begin position="673"/>
        <end position="707"/>
    </location>
</feature>
<dbReference type="GO" id="GO:0014069">
    <property type="term" value="C:postsynaptic density"/>
    <property type="evidence" value="ECO:0007669"/>
    <property type="project" value="TreeGrafter"/>
</dbReference>
<dbReference type="Gene3D" id="2.30.42.10">
    <property type="match status" value="4"/>
</dbReference>
<dbReference type="Proteomes" id="UP001497525">
    <property type="component" value="Unassembled WGS sequence"/>
</dbReference>
<feature type="region of interest" description="Disordered" evidence="3">
    <location>
        <begin position="749"/>
        <end position="802"/>
    </location>
</feature>
<dbReference type="InterPro" id="IPR001478">
    <property type="entry name" value="PDZ"/>
</dbReference>
<evidence type="ECO:0000256" key="2">
    <source>
        <dbReference type="ARBA" id="ARBA00022737"/>
    </source>
</evidence>
<dbReference type="InterPro" id="IPR032675">
    <property type="entry name" value="LRR_dom_sf"/>
</dbReference>
<feature type="compositionally biased region" description="Basic and acidic residues" evidence="3">
    <location>
        <begin position="782"/>
        <end position="791"/>
    </location>
</feature>
<name>A0AAV2TS72_CALDB</name>
<protein>
    <recommendedName>
        <fullName evidence="4">PDZ domain-containing protein</fullName>
    </recommendedName>
</protein>
<feature type="region of interest" description="Disordered" evidence="3">
    <location>
        <begin position="479"/>
        <end position="659"/>
    </location>
</feature>
<dbReference type="PANTHER" id="PTHR23119:SF44">
    <property type="entry name" value="PROTEIN LAP4"/>
    <property type="match status" value="1"/>
</dbReference>
<evidence type="ECO:0000256" key="1">
    <source>
        <dbReference type="ARBA" id="ARBA00022614"/>
    </source>
</evidence>
<dbReference type="Pfam" id="PF00560">
    <property type="entry name" value="LRR_1"/>
    <property type="match status" value="1"/>
</dbReference>
<feature type="compositionally biased region" description="Low complexity" evidence="3">
    <location>
        <begin position="496"/>
        <end position="505"/>
    </location>
</feature>
<sequence>MFGCLPFVKPCGKQIDQIDRRHAKLEQVPDEVLRNFRTLEECRLDANQIKELPKNFFRLERIRCLTLSDNDIKRIPPGLGSFSKLVELDLSRNDISELPSSIRFCESLQIIDISTNPLQSLPAGFCQLRKLRILCMNDISLTELPGDFGSLQMLEKCELRDNCLKSLPDSFAELVNLEFLDLGANEFQVLPPVLGHLSSLGELWMDDNELKSVPEEVGDMKQLQQLDLSENLIDTLPETISGLVSLCDLNLSQNSLNCLPNGIGEMKKLTVLKLNQNQLLSLAPSIGGCSCLQELYLTENFISALPSTIGNLENMYLLNVDQNQLSEIPPQIGQCASLNILSLRENQLHRLPKEIGNCSRLRVLDVSGNKLERLPLSLAQCPLTALWLSQNQAQPVITLQRDVDEVTREEFLTCYLLPQDQMDSQGEFDTTLSPSDLTSFAGPVPQTTQISHMFHDEDAIATEPNYAYESMTTGVTDLQHAGWSGPTEAKTNRPDSITSSTLSSTMMGPSGPAGPESLPQRTTPMSEGAQPAGVHLSPSPRPSITVQSGEGDSVATASSHVHFPSSVKQEEVKDKKLSKDFPKTRHPRLTRRNVDGHTNSRELSISSQASDQTAGEESRGPVSKSPKDSPPKAPYSLNDGVTEDRTNLPTPDGSVLHHPDAWHASEDSFVQSPIVRPSLPGTSPVGSQGWSDDGRQVTGNSEQGQGQALTTESHLNATENVGPPPDTKAATPNVKPRKKLLNAFTIPSSLIPNSLSHPSNRSNSPRTTPKPISVTKKSTAAIHDHAARSNEDANSDEDAYSSGGEEICVISRRVGFTDDVEDNEEKSNQKLIRRDTPHYTKRARIQSKTAEGVDSEEAVLKILEKYRASASPNQSTPKDQNSEVGSALKYLASAMNHTNSGANVSPNQVSDVIPRDETALQRITVHVHRQPGSGLGLSIAGGVGSIPYRNNDQGIFVSRLNPAGLAYVSGLRLNDKILEVNGINLVNVEHHVAVSALRASTDDFHIVVARDPSAEVIPNSPVAAPLSLSPLYPSSKNTSLTALFTQSDDHHRSPSSPVNATLIKCTLVRDVMGLGFSVAGGRGSFLSSADSDRYAYLKKIIISKIVDGGAAYKSGMLQVGDQLVKINGIDVKEARHDQVIALLAGAGSSVELEVLRPVPSPTDAIPSAKKMNGYLTSTGGGGATSSHPNTKTKESWLGTGCSTASDAPCIDPTLLPERPVHLRTEHGYPVDRVAVRLDGGPLGLAIYGGSDISCLPFSSDEPGIFISKISSDGAAQHTGLRVGDRILRVNDIDLRNATHDEAVNALIQPTRELVLEVRRDPTPPGLRRLTISRHPNERFGLRIAGGVPVIDSSNSTGPLGSQMSSLPDDGSIFVTWVAPDGAVSRDGRLKSGDRLLEVNGRWMMGSTLEEALDAFRSAGSTLNLIVCDGPLELALQMGCTASCSTGQNFSVPAPPASSTGPAGSSVDPSEELRGCGVQSNALYQNDSWHQRTSELTRQNACLTVPTQSASPFSTGTSLTPPTVVENLVVEPRPSSVNSLSTDSSSTGPDDSLVVASPVPSYFSENYEDKVQCREHDRPHSSIPILPSYASPAKIGSRRPGDTPSTNGPQPPAGQTTALKL</sequence>
<evidence type="ECO:0000313" key="6">
    <source>
        <dbReference type="Proteomes" id="UP001497525"/>
    </source>
</evidence>
<dbReference type="Pfam" id="PF00595">
    <property type="entry name" value="PDZ"/>
    <property type="match status" value="4"/>
</dbReference>
<dbReference type="GO" id="GO:0045211">
    <property type="term" value="C:postsynaptic membrane"/>
    <property type="evidence" value="ECO:0007669"/>
    <property type="project" value="TreeGrafter"/>
</dbReference>
<dbReference type="SUPFAM" id="SSF50156">
    <property type="entry name" value="PDZ domain-like"/>
    <property type="match status" value="4"/>
</dbReference>
<dbReference type="InterPro" id="IPR036034">
    <property type="entry name" value="PDZ_sf"/>
</dbReference>
<evidence type="ECO:0000313" key="5">
    <source>
        <dbReference type="EMBL" id="CAL5139809.1"/>
    </source>
</evidence>
<feature type="compositionally biased region" description="Polar residues" evidence="3">
    <location>
        <begin position="542"/>
        <end position="559"/>
    </location>
</feature>
<dbReference type="GO" id="GO:0098968">
    <property type="term" value="P:neurotransmitter receptor transport postsynaptic membrane to endosome"/>
    <property type="evidence" value="ECO:0007669"/>
    <property type="project" value="TreeGrafter"/>
</dbReference>
<dbReference type="GO" id="GO:0098887">
    <property type="term" value="P:neurotransmitter receptor transport, endosome to postsynaptic membrane"/>
    <property type="evidence" value="ECO:0007669"/>
    <property type="project" value="TreeGrafter"/>
</dbReference>
<reference evidence="5" key="1">
    <citation type="submission" date="2024-06" db="EMBL/GenBank/DDBJ databases">
        <authorList>
            <person name="Liu X."/>
            <person name="Lenzi L."/>
            <person name="Haldenby T S."/>
            <person name="Uol C."/>
        </authorList>
    </citation>
    <scope>NUCLEOTIDE SEQUENCE</scope>
</reference>
<proteinExistence type="predicted"/>
<dbReference type="GO" id="GO:0005912">
    <property type="term" value="C:adherens junction"/>
    <property type="evidence" value="ECO:0007669"/>
    <property type="project" value="TreeGrafter"/>
</dbReference>
<feature type="region of interest" description="Disordered" evidence="3">
    <location>
        <begin position="1532"/>
        <end position="1558"/>
    </location>
</feature>
<dbReference type="InterPro" id="IPR001611">
    <property type="entry name" value="Leu-rich_rpt"/>
</dbReference>
<evidence type="ECO:0000256" key="3">
    <source>
        <dbReference type="SAM" id="MobiDB-lite"/>
    </source>
</evidence>
<feature type="domain" description="PDZ" evidence="4">
    <location>
        <begin position="1236"/>
        <end position="1321"/>
    </location>
</feature>
<dbReference type="SMART" id="SM00228">
    <property type="entry name" value="PDZ"/>
    <property type="match status" value="4"/>
</dbReference>
<keyword evidence="2" id="KW-0677">Repeat</keyword>
<feature type="domain" description="PDZ" evidence="4">
    <location>
        <begin position="924"/>
        <end position="1012"/>
    </location>
</feature>
<feature type="domain" description="PDZ" evidence="4">
    <location>
        <begin position="1328"/>
        <end position="1430"/>
    </location>
</feature>
<dbReference type="CDD" id="cd06702">
    <property type="entry name" value="PDZ3_Scribble-like"/>
    <property type="match status" value="1"/>
</dbReference>
<feature type="compositionally biased region" description="Polar residues" evidence="3">
    <location>
        <begin position="749"/>
        <end position="767"/>
    </location>
</feature>
<feature type="region of interest" description="Disordered" evidence="3">
    <location>
        <begin position="1179"/>
        <end position="1198"/>
    </location>
</feature>
<dbReference type="PANTHER" id="PTHR23119">
    <property type="entry name" value="DISCS LARGE"/>
    <property type="match status" value="1"/>
</dbReference>
<feature type="compositionally biased region" description="Polar residues" evidence="3">
    <location>
        <begin position="601"/>
        <end position="615"/>
    </location>
</feature>
<feature type="compositionally biased region" description="Polar residues" evidence="3">
    <location>
        <begin position="697"/>
        <end position="707"/>
    </location>
</feature>
<evidence type="ECO:0000259" key="4">
    <source>
        <dbReference type="PROSITE" id="PS50106"/>
    </source>
</evidence>
<feature type="domain" description="PDZ" evidence="4">
    <location>
        <begin position="1064"/>
        <end position="1158"/>
    </location>
</feature>